<evidence type="ECO:0000313" key="1">
    <source>
        <dbReference type="EMBL" id="RNL81698.1"/>
    </source>
</evidence>
<name>A0A3N0E1H5_SINP1</name>
<dbReference type="AlphaFoldDB" id="A0A3N0E1H5"/>
<keyword evidence="2" id="KW-1185">Reference proteome</keyword>
<comment type="caution">
    <text evidence="1">The sequence shown here is derived from an EMBL/GenBank/DDBJ whole genome shotgun (WGS) entry which is preliminary data.</text>
</comment>
<proteinExistence type="predicted"/>
<reference evidence="1 2" key="1">
    <citation type="submission" date="2018-10" db="EMBL/GenBank/DDBJ databases">
        <title>Sinomicrobium pectinilyticum sp. nov., a pectinase-producing bacterium isolated from alkaline and saline soil, and emended description of the genus Sinomicrobium.</title>
        <authorList>
            <person name="Cheng B."/>
            <person name="Li C."/>
            <person name="Lai Q."/>
            <person name="Du M."/>
            <person name="Shao Z."/>
            <person name="Xu P."/>
            <person name="Yang C."/>
        </authorList>
    </citation>
    <scope>NUCLEOTIDE SEQUENCE [LARGE SCALE GENOMIC DNA]</scope>
    <source>
        <strain evidence="1 2">5DNS001</strain>
    </source>
</reference>
<sequence>MNVKFPFRGICPGMVNERKTLDYSGKEPCVVAKQPARAGKILKSLLLCREAKNKNFLTTFEKS</sequence>
<dbReference type="Proteomes" id="UP000267469">
    <property type="component" value="Unassembled WGS sequence"/>
</dbReference>
<protein>
    <submittedName>
        <fullName evidence="1">Uncharacterized protein</fullName>
    </submittedName>
</protein>
<organism evidence="1 2">
    <name type="scientific">Sinomicrobium pectinilyticum</name>
    <dbReference type="NCBI Taxonomy" id="1084421"/>
    <lineage>
        <taxon>Bacteria</taxon>
        <taxon>Pseudomonadati</taxon>
        <taxon>Bacteroidota</taxon>
        <taxon>Flavobacteriia</taxon>
        <taxon>Flavobacteriales</taxon>
        <taxon>Flavobacteriaceae</taxon>
        <taxon>Sinomicrobium</taxon>
    </lineage>
</organism>
<accession>A0A3N0E1H5</accession>
<gene>
    <name evidence="1" type="ORF">ED312_18370</name>
</gene>
<evidence type="ECO:0000313" key="2">
    <source>
        <dbReference type="Proteomes" id="UP000267469"/>
    </source>
</evidence>
<dbReference type="EMBL" id="RJTM01000122">
    <property type="protein sequence ID" value="RNL81698.1"/>
    <property type="molecule type" value="Genomic_DNA"/>
</dbReference>